<reference evidence="1" key="2">
    <citation type="journal article" date="2022" name="New Phytol.">
        <title>Evolutionary transition to the ectomycorrhizal habit in the genomes of a hyperdiverse lineage of mushroom-forming fungi.</title>
        <authorList>
            <person name="Looney B."/>
            <person name="Miyauchi S."/>
            <person name="Morin E."/>
            <person name="Drula E."/>
            <person name="Courty P.E."/>
            <person name="Kohler A."/>
            <person name="Kuo A."/>
            <person name="LaButti K."/>
            <person name="Pangilinan J."/>
            <person name="Lipzen A."/>
            <person name="Riley R."/>
            <person name="Andreopoulos W."/>
            <person name="He G."/>
            <person name="Johnson J."/>
            <person name="Nolan M."/>
            <person name="Tritt A."/>
            <person name="Barry K.W."/>
            <person name="Grigoriev I.V."/>
            <person name="Nagy L.G."/>
            <person name="Hibbett D."/>
            <person name="Henrissat B."/>
            <person name="Matheny P.B."/>
            <person name="Labbe J."/>
            <person name="Martin F.M."/>
        </authorList>
    </citation>
    <scope>NUCLEOTIDE SEQUENCE</scope>
    <source>
        <strain evidence="1">FP105234-sp</strain>
    </source>
</reference>
<name>A0ACB8RN86_9AGAM</name>
<sequence>MDSWFFNPSLTSIFAVCLPLLAYVLYNCVRWTIAYRNSPLRDLPGPPWKNFFTGSHERHIWEPDAVHIQQEWVAKYGAVFKYSSWFSVTKINVMDTKAVNHILTHVAEFEKPVEVRHVLGGILGKGLLFVEGAKHKQQRKVMSPAFGLPQIRRFTNLFIDKSIEVPIHIASFPLYQRWVQMRDILTSEIPHTPRGDGKLEIDVFAWMNKLTLDIIGLAGFNHPFQALHMDKPHELSEGVRGALNFDPFKMSFFLPVAIPPLRLVPTQRARHLKKTSAFVNVFGRQLIAERKREILASAEVDKKGGVEKRKIQGNDLLSLLIKANMASDIPDSQRMSDEDILAQVPTFLIAGHETTSTSIAWTLVALHTHPTVHAKLNAEVRAFATATPTMDELNALPYLDNVAREVLRLYAPVGNTERIATEDTVVPLGQPFVDRQGNRRFEYAARKGDKFLIPIRAINRSKELWGEDAEEFRPERWDNVPESVQAIPSVYSNILTFIAGAHACIGYRFSVVEMKAILFTFVRSFNFELAVPQEEVLMYTRIVGRPTLRSAPGVPQLPLRIWPA</sequence>
<reference evidence="1" key="1">
    <citation type="submission" date="2021-02" db="EMBL/GenBank/DDBJ databases">
        <authorList>
            <consortium name="DOE Joint Genome Institute"/>
            <person name="Ahrendt S."/>
            <person name="Looney B.P."/>
            <person name="Miyauchi S."/>
            <person name="Morin E."/>
            <person name="Drula E."/>
            <person name="Courty P.E."/>
            <person name="Chicoki N."/>
            <person name="Fauchery L."/>
            <person name="Kohler A."/>
            <person name="Kuo A."/>
            <person name="Labutti K."/>
            <person name="Pangilinan J."/>
            <person name="Lipzen A."/>
            <person name="Riley R."/>
            <person name="Andreopoulos W."/>
            <person name="He G."/>
            <person name="Johnson J."/>
            <person name="Barry K.W."/>
            <person name="Grigoriev I.V."/>
            <person name="Nagy L."/>
            <person name="Hibbett D."/>
            <person name="Henrissat B."/>
            <person name="Matheny P.B."/>
            <person name="Labbe J."/>
            <person name="Martin F."/>
        </authorList>
    </citation>
    <scope>NUCLEOTIDE SEQUENCE</scope>
    <source>
        <strain evidence="1">FP105234-sp</strain>
    </source>
</reference>
<dbReference type="Proteomes" id="UP000814033">
    <property type="component" value="Unassembled WGS sequence"/>
</dbReference>
<proteinExistence type="predicted"/>
<gene>
    <name evidence="1" type="ORF">FA95DRAFT_1607961</name>
</gene>
<protein>
    <submittedName>
        <fullName evidence="1">Cytochrome P450</fullName>
    </submittedName>
</protein>
<accession>A0ACB8RN86</accession>
<evidence type="ECO:0000313" key="1">
    <source>
        <dbReference type="EMBL" id="KAI0045156.1"/>
    </source>
</evidence>
<keyword evidence="2" id="KW-1185">Reference proteome</keyword>
<evidence type="ECO:0000313" key="2">
    <source>
        <dbReference type="Proteomes" id="UP000814033"/>
    </source>
</evidence>
<comment type="caution">
    <text evidence="1">The sequence shown here is derived from an EMBL/GenBank/DDBJ whole genome shotgun (WGS) entry which is preliminary data.</text>
</comment>
<dbReference type="EMBL" id="MU275960">
    <property type="protein sequence ID" value="KAI0045156.1"/>
    <property type="molecule type" value="Genomic_DNA"/>
</dbReference>
<organism evidence="1 2">
    <name type="scientific">Auriscalpium vulgare</name>
    <dbReference type="NCBI Taxonomy" id="40419"/>
    <lineage>
        <taxon>Eukaryota</taxon>
        <taxon>Fungi</taxon>
        <taxon>Dikarya</taxon>
        <taxon>Basidiomycota</taxon>
        <taxon>Agaricomycotina</taxon>
        <taxon>Agaricomycetes</taxon>
        <taxon>Russulales</taxon>
        <taxon>Auriscalpiaceae</taxon>
        <taxon>Auriscalpium</taxon>
    </lineage>
</organism>